<organism evidence="22 23">
    <name type="scientific">Wenling crustacean virus 13</name>
    <dbReference type="NCBI Taxonomy" id="1923482"/>
    <lineage>
        <taxon>Viruses</taxon>
        <taxon>Riboviria</taxon>
        <taxon>Orthornavirae</taxon>
        <taxon>Negarnaviricota</taxon>
        <taxon>Haploviricotina</taxon>
        <taxon>Monjiviricetes</taxon>
        <taxon>Jingchuvirales</taxon>
        <taxon>Chuviridae</taxon>
        <taxon>Mivirus</taxon>
        <taxon>Crustacean mivirus</taxon>
    </lineage>
</organism>
<name>A0A1L3KN74_9VIRU</name>
<evidence type="ECO:0000256" key="20">
    <source>
        <dbReference type="ARBA" id="ARBA00048548"/>
    </source>
</evidence>
<dbReference type="KEGG" id="vg:30855534"/>
<dbReference type="GeneID" id="30855534"/>
<evidence type="ECO:0000256" key="14">
    <source>
        <dbReference type="ARBA" id="ARBA00024494"/>
    </source>
</evidence>
<dbReference type="InterPro" id="IPR039530">
    <property type="entry name" value="L_methyltransferase_rhabdo"/>
</dbReference>
<comment type="catalytic activity">
    <reaction evidence="15">
        <text>a 5'-end (5'-triphosphoguanosine)-(2'-O-methyladenylyl)-adenylyl-cytidylyl-adenosine in mRNA + S-adenosyl-L-methionine = a 5'-end (N(7)-methyl 5'-triphosphoguanosine)-(2'-O-methyladenylyl)-adenylyl-cytidylyl-adenosine in mRNA + S-adenosyl-L-homocysteine</text>
        <dbReference type="Rhea" id="RHEA:65440"/>
        <dbReference type="Rhea" id="RHEA-COMP:16798"/>
        <dbReference type="Rhea" id="RHEA-COMP:16801"/>
        <dbReference type="ChEBI" id="CHEBI:57856"/>
        <dbReference type="ChEBI" id="CHEBI:59789"/>
        <dbReference type="ChEBI" id="CHEBI:156482"/>
        <dbReference type="ChEBI" id="CHEBI:156483"/>
    </reaction>
</comment>
<evidence type="ECO:0000256" key="9">
    <source>
        <dbReference type="ARBA" id="ARBA00022840"/>
    </source>
</evidence>
<keyword evidence="6" id="KW-0949">S-adenosyl-L-methionine</keyword>
<evidence type="ECO:0000256" key="19">
    <source>
        <dbReference type="ARBA" id="ARBA00047370"/>
    </source>
</evidence>
<comment type="catalytic activity">
    <reaction evidence="19">
        <text>a 5'-end (5'-triphosphoguanosine)-adenylyl-adenylyl-cytidylyl-adenosine in mRNA + 2 S-adenosyl-L-methionine = a 5'-end (N(7)-methyl 5'-triphosphoguanosine)-(2'-O-methyladenylyl)-adenylyl-cytidylyl-adenosine in mRNA + 2 S-adenosyl-L-homocysteine + H(+)</text>
        <dbReference type="Rhea" id="RHEA:65376"/>
        <dbReference type="Rhea" id="RHEA-COMP:16797"/>
        <dbReference type="Rhea" id="RHEA-COMP:16798"/>
        <dbReference type="ChEBI" id="CHEBI:15378"/>
        <dbReference type="ChEBI" id="CHEBI:57856"/>
        <dbReference type="ChEBI" id="CHEBI:59789"/>
        <dbReference type="ChEBI" id="CHEBI:156483"/>
        <dbReference type="ChEBI" id="CHEBI:156484"/>
        <dbReference type="EC" id="2.1.1.375"/>
    </reaction>
</comment>
<dbReference type="GO" id="GO:0003968">
    <property type="term" value="F:RNA-directed RNA polymerase activity"/>
    <property type="evidence" value="ECO:0007669"/>
    <property type="project" value="UniProtKB-KW"/>
</dbReference>
<evidence type="ECO:0000256" key="16">
    <source>
        <dbReference type="ARBA" id="ARBA00030436"/>
    </source>
</evidence>
<evidence type="ECO:0000256" key="18">
    <source>
        <dbReference type="ARBA" id="ARBA00047332"/>
    </source>
</evidence>
<keyword evidence="7" id="KW-0548">Nucleotidyltransferase</keyword>
<evidence type="ECO:0000256" key="10">
    <source>
        <dbReference type="ARBA" id="ARBA00022844"/>
    </source>
</evidence>
<evidence type="ECO:0000259" key="21">
    <source>
        <dbReference type="PROSITE" id="PS50526"/>
    </source>
</evidence>
<evidence type="ECO:0000256" key="17">
    <source>
        <dbReference type="ARBA" id="ARBA00031012"/>
    </source>
</evidence>
<keyword evidence="5" id="KW-0808">Transferase</keyword>
<dbReference type="GO" id="GO:0005524">
    <property type="term" value="F:ATP binding"/>
    <property type="evidence" value="ECO:0007669"/>
    <property type="project" value="UniProtKB-KW"/>
</dbReference>
<dbReference type="GO" id="GO:0044423">
    <property type="term" value="C:virion component"/>
    <property type="evidence" value="ECO:0007669"/>
    <property type="project" value="UniProtKB-KW"/>
</dbReference>
<keyword evidence="8" id="KW-0547">Nucleotide-binding</keyword>
<evidence type="ECO:0000313" key="23">
    <source>
        <dbReference type="Proteomes" id="UP000203961"/>
    </source>
</evidence>
<evidence type="ECO:0000256" key="12">
    <source>
        <dbReference type="ARBA" id="ARBA00023042"/>
    </source>
</evidence>
<evidence type="ECO:0000256" key="8">
    <source>
        <dbReference type="ARBA" id="ARBA00022741"/>
    </source>
</evidence>
<evidence type="ECO:0000256" key="1">
    <source>
        <dbReference type="ARBA" id="ARBA00004328"/>
    </source>
</evidence>
<keyword evidence="3 22" id="KW-0696">RNA-directed RNA polymerase</keyword>
<proteinExistence type="predicted"/>
<evidence type="ECO:0000256" key="3">
    <source>
        <dbReference type="ARBA" id="ARBA00022484"/>
    </source>
</evidence>
<protein>
    <recommendedName>
        <fullName evidence="2">RNA-directed RNA polymerase</fullName>
        <ecNumber evidence="2">2.7.7.48</ecNumber>
    </recommendedName>
    <alternativeName>
        <fullName evidence="17">Replicase</fullName>
    </alternativeName>
    <alternativeName>
        <fullName evidence="16">Transcriptase</fullName>
    </alternativeName>
</protein>
<comment type="subcellular location">
    <subcellularLocation>
        <location evidence="1">Virion</location>
    </subcellularLocation>
</comment>
<dbReference type="PROSITE" id="PS50526">
    <property type="entry name" value="RDRP_SSRNA_NEG_NONSEG"/>
    <property type="match status" value="1"/>
</dbReference>
<dbReference type="InterPro" id="IPR014023">
    <property type="entry name" value="Mononeg_RNA_pol_cat"/>
</dbReference>
<evidence type="ECO:0000256" key="4">
    <source>
        <dbReference type="ARBA" id="ARBA00022664"/>
    </source>
</evidence>
<accession>A0A1L3KN74</accession>
<dbReference type="Proteomes" id="UP000203961">
    <property type="component" value="Genome"/>
</dbReference>
<evidence type="ECO:0000256" key="11">
    <source>
        <dbReference type="ARBA" id="ARBA00022953"/>
    </source>
</evidence>
<evidence type="ECO:0000256" key="13">
    <source>
        <dbReference type="ARBA" id="ARBA00023268"/>
    </source>
</evidence>
<keyword evidence="11" id="KW-0693">Viral RNA replication</keyword>
<keyword evidence="4" id="KW-0507">mRNA processing</keyword>
<dbReference type="Pfam" id="PF00946">
    <property type="entry name" value="Mononeg_RNA_pol"/>
    <property type="match status" value="1"/>
</dbReference>
<comment type="catalytic activity">
    <reaction evidence="14">
        <text>a 5'-end triphospho-adenylyl-adenylyl-cytidylyl-adenosine in mRNA + GDP + H(+) = a 5'-end (5'-triphosphoguanosine)-adenylyl-adenylyl-cytidylyl-adenosine in mRNA + diphosphate</text>
        <dbReference type="Rhea" id="RHEA:65436"/>
        <dbReference type="Rhea" id="RHEA-COMP:16797"/>
        <dbReference type="Rhea" id="RHEA-COMP:16799"/>
        <dbReference type="ChEBI" id="CHEBI:15378"/>
        <dbReference type="ChEBI" id="CHEBI:33019"/>
        <dbReference type="ChEBI" id="CHEBI:58189"/>
        <dbReference type="ChEBI" id="CHEBI:156484"/>
        <dbReference type="ChEBI" id="CHEBI:156503"/>
        <dbReference type="EC" id="2.7.7.88"/>
    </reaction>
</comment>
<dbReference type="Pfam" id="PF14318">
    <property type="entry name" value="Mononeg_mRNAcap"/>
    <property type="match status" value="1"/>
</dbReference>
<evidence type="ECO:0000256" key="7">
    <source>
        <dbReference type="ARBA" id="ARBA00022695"/>
    </source>
</evidence>
<dbReference type="InterPro" id="IPR026890">
    <property type="entry name" value="Mononeg_mRNAcap"/>
</dbReference>
<dbReference type="GO" id="GO:0004482">
    <property type="term" value="F:mRNA 5'-cap (guanine-N7-)-methyltransferase activity"/>
    <property type="evidence" value="ECO:0007669"/>
    <property type="project" value="InterPro"/>
</dbReference>
<dbReference type="RefSeq" id="YP_009337860.1">
    <property type="nucleotide sequence ID" value="NC_033293.1"/>
</dbReference>
<evidence type="ECO:0000256" key="6">
    <source>
        <dbReference type="ARBA" id="ARBA00022691"/>
    </source>
</evidence>
<keyword evidence="9" id="KW-0067">ATP-binding</keyword>
<evidence type="ECO:0000256" key="5">
    <source>
        <dbReference type="ARBA" id="ARBA00022679"/>
    </source>
</evidence>
<keyword evidence="10" id="KW-0946">Virion</keyword>
<keyword evidence="13" id="KW-0511">Multifunctional enzyme</keyword>
<keyword evidence="12" id="KW-0506">mRNA capping</keyword>
<sequence length="2178" mass="249755">MEESQKKPPLKNPTDIVFERKFDTAIRKSTIEAFLERVVEGSSTFDDNLLLSHLPHEDMSMYSIKSDCLATLLSEVISLSLSNVPLGTIHDPIIQRALHLAWNNLSLQHHYSSQNTRLNSTNQAHSWLSHRIRNWSCPQVIINLASLAYSMDLCIRKVAKIESTLSWTQRREGNLKALNGISQFDIQELGWKFRWSGRLCYICTGVDEWILPRHYLLLIHNKVHDLLSATLLAVYLSGVCYSQDFWKRQVLFCKHLFSLCRQYGEKFFQIGAALEGLVVGETLRRVDNWDNRDLLDNLCRELQEDVGYIYEGSYLQSYLQMSSIPEMHELACLSKIAGHPLVLISEGVEKVYKRATEDLNVDLEAVRLCVCMAKKQVVKSYFFRHGKWPPCKIEPPKVKGDALGYACLKNIEPDEPSLEGKYGKIETADWARLEFEPFLHFQRYENCIPFLKDKTISLLRTDVIRHYLRGTAEKRIPWRETRLLLFFLLHGGRELDHVSYMKEYMEVDDLEELQNYLVTRLVPKEKEMKLLPRYFGACTYQERMRRLIQEKNAMHYLDLYSDEQALTLSELELSSRLYAFRKIRHAYADHAVVRVQLDASGWNNKFRHQSVAPVAMAVLDRAFDTNLYWKTMASYENTLHYVPDERRVYAWDGQLGGIEGLNQDTWDLVYLNQIRAAMERENLKYHMLVKGDDLRVAIMIPPNLLAQHPVEWWSRRMMESVSETAKLYGHDLKVQESYASEVYFSFSKAASVKTIELPQGMRKIMKVHGANNAFLETIDDYVASTFSNAHSAARVLPTHYGPFWVGLVWSYWYLLNHKTYKELSDDHLLALLLVPSMVGGFPIIYLHNMSVRAESDLLSPFLHLLTWCKKNYPSIAEIMDHFLRHRVPLSTNYEQLYRDPYSLQLGIPPTAKATLQSFVLPAVEKITKNPDMKELIRATKSSTTREVVTCLDSASPCDVKVLSSIFSCTPAGVLEELIKKFETGRSIYDLIFMSGRTRKQTERVLEVVGRADGRLHTWRMKRLNKLTRHLPHLLSGYEGECPAAQAQEIRERVWKRKITGITMPPLAHQVTVVTPHDGARNRHALLNHFLYEYYPPGEAIDESSSIHWASAEKRPFLGYTTRTGNIMPTVNFEDKDVIILRVKNLLDLLSWVTRSLTINGSVITSNLELLIKKIITIYSPITPEELAPFSSHRKGGTIQHHIRSRSFRESIVPNSLSNIYQDFVGHTDTHVTLRTNKSTHFRVNFLHILCHCVNQISVEAQVSPTLTSPRTSWAVTTSCEYCITPIEDLPIRIDVSLIPSEIDNPLKICSVDDHARETILRSFTDFNTRLFHTIDETGDLPHEIASYAISAEIIYKWDRTRVKLQNRHGAPALSSEAYQVLSAMSLKTVTREVGRTELKCIDLKAVFACIKDLVISSTLSHRDTFSQEEMRASYATTPATELPWYHLIERIFEVGRLAELARIASSEQQVTRTGLYNNVASAASWIGSICCHVPDKPDEENKIVFLTYMVGTDVSKIIRQRLDTIKWKILNSEVIFLMRAYMPVRGATNENDKRKSELVNKFISVCCIDVDDETVERVVAKFRNQQDFETCTLDKMVSDWRDNIEAVCEEDSDTYWGKVVQWGATNWPLWPWLETAERFDEGTGFQDEMFQSVVRRCKKVVFKIAVTNLDTAIQVVRSKMTPSEILEKSETIPEPPVWSPLVARRSHIGHYAVQSGPIAGVTEAAPVSLRDFTLPEIILMESHSRRVIGTTTSAMAKLVDLLSAYSLDIPLPPGSRFMCLGDGFGGFLECLAYLSKQCEFVFNTRPDREGIACYPESAYEALEKNGHRVFCDEIESGLWDLRERVTIEVLGENYTLVHILTCDAEVPWNQYNDIWNIWKNVVQLGASIIDQNGLVILKINLGAGVEVCKVCELALRWFRTVSITRSPCSTVGGECYLVCVRPIMPRIDVHREPDEVIVSPRCRELVQRAIDSIHKKFEEDRDNPSSTIFTASTPQAHAMILELPLLADTVIQSRLGVQLALDGPLRLGNYKRLAVIDAYCSRLKRIQKALNNDLFHDAYVMEFPGVDSYMHKMQVAMRSLALHGILYWLTTCRRTISWETSKLTQRHVIEAFQVVYNTMPKRLQLPDWEEGSNTLDWHLEGYIRLNPFLRFMEGVRAGQTIASCIATACQPRYRQKKK</sequence>
<evidence type="ECO:0000313" key="22">
    <source>
        <dbReference type="EMBL" id="APG78828.1"/>
    </source>
</evidence>
<comment type="catalytic activity">
    <reaction evidence="18">
        <text>a 5'-end (5'-triphosphoguanosine)-adenylyl-adenylyl-cytidylyl-adenosine in mRNA + S-adenosyl-L-methionine = a 5'-end (5'-triphosphoguanosine)-(2'-O-methyladenylyl)-adenylyl-cytidylyl-adenosine in mRNA + S-adenosyl-L-homocysteine + H(+)</text>
        <dbReference type="Rhea" id="RHEA:65380"/>
        <dbReference type="Rhea" id="RHEA-COMP:16797"/>
        <dbReference type="Rhea" id="RHEA-COMP:16801"/>
        <dbReference type="ChEBI" id="CHEBI:15378"/>
        <dbReference type="ChEBI" id="CHEBI:57856"/>
        <dbReference type="ChEBI" id="CHEBI:59789"/>
        <dbReference type="ChEBI" id="CHEBI:156482"/>
        <dbReference type="ChEBI" id="CHEBI:156484"/>
    </reaction>
</comment>
<evidence type="ECO:0000256" key="15">
    <source>
        <dbReference type="ARBA" id="ARBA00024499"/>
    </source>
</evidence>
<evidence type="ECO:0000256" key="2">
    <source>
        <dbReference type="ARBA" id="ARBA00012494"/>
    </source>
</evidence>
<reference evidence="22 23" key="1">
    <citation type="journal article" date="2016" name="Nature">
        <title>Redefining the invertebrate RNA virosphere.</title>
        <authorList>
            <person name="Shi M."/>
            <person name="Lin X.D."/>
            <person name="Tian J.H."/>
            <person name="Chen L.J."/>
            <person name="Chen X."/>
            <person name="Li C.X."/>
            <person name="Qin X.C."/>
            <person name="Li J."/>
            <person name="Cao J.P."/>
            <person name="Eden J.S."/>
            <person name="Buchmann J."/>
            <person name="Wang W."/>
            <person name="Xu J."/>
            <person name="Holmes E.C."/>
            <person name="Zhang Y.Z."/>
        </authorList>
    </citation>
    <scope>NUCLEOTIDE SEQUENCE [LARGE SCALE GENOMIC DNA]</scope>
    <source>
        <strain evidence="22 23">WLJQ104251</strain>
    </source>
</reference>
<dbReference type="Pfam" id="PF14314">
    <property type="entry name" value="Methyltrans_Mon_2nd"/>
    <property type="match status" value="1"/>
</dbReference>
<dbReference type="EC" id="2.7.7.48" evidence="2"/>
<dbReference type="EMBL" id="KX884453">
    <property type="protein sequence ID" value="APG78828.1"/>
    <property type="molecule type" value="Genomic_RNA"/>
</dbReference>
<comment type="catalytic activity">
    <reaction evidence="20">
        <text>GTP + H2O = GDP + phosphate + H(+)</text>
        <dbReference type="Rhea" id="RHEA:19669"/>
        <dbReference type="ChEBI" id="CHEBI:15377"/>
        <dbReference type="ChEBI" id="CHEBI:15378"/>
        <dbReference type="ChEBI" id="CHEBI:37565"/>
        <dbReference type="ChEBI" id="CHEBI:43474"/>
        <dbReference type="ChEBI" id="CHEBI:58189"/>
    </reaction>
</comment>
<feature type="domain" description="RdRp catalytic" evidence="21">
    <location>
        <begin position="591"/>
        <end position="754"/>
    </location>
</feature>